<evidence type="ECO:0000313" key="4">
    <source>
        <dbReference type="Proteomes" id="UP001269144"/>
    </source>
</evidence>
<evidence type="ECO:0000313" key="3">
    <source>
        <dbReference type="EMBL" id="MDS9466838.1"/>
    </source>
</evidence>
<feature type="chain" id="PRO_5046746113" evidence="1">
    <location>
        <begin position="19"/>
        <end position="174"/>
    </location>
</feature>
<feature type="signal peptide" evidence="1">
    <location>
        <begin position="1"/>
        <end position="18"/>
    </location>
</feature>
<evidence type="ECO:0000256" key="1">
    <source>
        <dbReference type="SAM" id="SignalP"/>
    </source>
</evidence>
<dbReference type="InterPro" id="IPR036873">
    <property type="entry name" value="Rhodanese-like_dom_sf"/>
</dbReference>
<dbReference type="InterPro" id="IPR001763">
    <property type="entry name" value="Rhodanese-like_dom"/>
</dbReference>
<dbReference type="InterPro" id="IPR022376">
    <property type="entry name" value="PQQ_CXXCW"/>
</dbReference>
<protein>
    <submittedName>
        <fullName evidence="3">PQQ-dependent catabolism-associated CXXCW motif protein</fullName>
    </submittedName>
</protein>
<comment type="caution">
    <text evidence="3">The sequence shown here is derived from an EMBL/GenBank/DDBJ whole genome shotgun (WGS) entry which is preliminary data.</text>
</comment>
<name>A0ABU2HP72_9RHOB</name>
<dbReference type="Gene3D" id="3.40.250.10">
    <property type="entry name" value="Rhodanese-like domain"/>
    <property type="match status" value="1"/>
</dbReference>
<dbReference type="RefSeq" id="WP_311159028.1">
    <property type="nucleotide sequence ID" value="NZ_JAVQLW010000001.1"/>
</dbReference>
<organism evidence="3 4">
    <name type="scientific">Paracoccus aurantius</name>
    <dbReference type="NCBI Taxonomy" id="3073814"/>
    <lineage>
        <taxon>Bacteria</taxon>
        <taxon>Pseudomonadati</taxon>
        <taxon>Pseudomonadota</taxon>
        <taxon>Alphaproteobacteria</taxon>
        <taxon>Rhodobacterales</taxon>
        <taxon>Paracoccaceae</taxon>
        <taxon>Paracoccus</taxon>
    </lineage>
</organism>
<dbReference type="EMBL" id="JAVQLW010000001">
    <property type="protein sequence ID" value="MDS9466838.1"/>
    <property type="molecule type" value="Genomic_DNA"/>
</dbReference>
<dbReference type="Proteomes" id="UP001269144">
    <property type="component" value="Unassembled WGS sequence"/>
</dbReference>
<reference evidence="4" key="1">
    <citation type="submission" date="2023-07" db="EMBL/GenBank/DDBJ databases">
        <title>Paracoccus sp. MBLB3053 whole genome sequence.</title>
        <authorList>
            <person name="Hwang C.Y."/>
            <person name="Cho E.-S."/>
            <person name="Seo M.-J."/>
        </authorList>
    </citation>
    <scope>NUCLEOTIDE SEQUENCE [LARGE SCALE GENOMIC DNA]</scope>
    <source>
        <strain evidence="4">MBLB3053</strain>
    </source>
</reference>
<keyword evidence="1" id="KW-0732">Signal</keyword>
<dbReference type="NCBIfam" id="TIGR03865">
    <property type="entry name" value="PQQ_CXXCW"/>
    <property type="match status" value="1"/>
</dbReference>
<keyword evidence="4" id="KW-1185">Reference proteome</keyword>
<dbReference type="PROSITE" id="PS50206">
    <property type="entry name" value="RHODANESE_3"/>
    <property type="match status" value="1"/>
</dbReference>
<proteinExistence type="predicted"/>
<gene>
    <name evidence="3" type="ORF">RGQ15_04470</name>
</gene>
<sequence length="174" mass="18901">MRFGAVIFLILTAGGALAQVPEPQNFHGEPYRSEVPATLSGARVVDTAEAIELHDSGVPFVDVMPRKARPEGLPDGTIWAAPAHMTITGATWLFDTGYERISPIEEQRLAEGLAAATKGDKTAQFVIFCRRDCWMSWNAGKRAVDLGYTGVIWFPDGSDGWQEAGRDLVIADVP</sequence>
<accession>A0ABU2HP72</accession>
<feature type="domain" description="Rhodanese" evidence="2">
    <location>
        <begin position="104"/>
        <end position="170"/>
    </location>
</feature>
<dbReference type="SUPFAM" id="SSF52821">
    <property type="entry name" value="Rhodanese/Cell cycle control phosphatase"/>
    <property type="match status" value="1"/>
</dbReference>
<evidence type="ECO:0000259" key="2">
    <source>
        <dbReference type="PROSITE" id="PS50206"/>
    </source>
</evidence>